<dbReference type="InterPro" id="IPR013783">
    <property type="entry name" value="Ig-like_fold"/>
</dbReference>
<organism evidence="2 3">
    <name type="scientific">Mastigocoleus testarum BC008</name>
    <dbReference type="NCBI Taxonomy" id="371196"/>
    <lineage>
        <taxon>Bacteria</taxon>
        <taxon>Bacillati</taxon>
        <taxon>Cyanobacteriota</taxon>
        <taxon>Cyanophyceae</taxon>
        <taxon>Nostocales</taxon>
        <taxon>Hapalosiphonaceae</taxon>
        <taxon>Mastigocoleus</taxon>
    </lineage>
</organism>
<keyword evidence="3" id="KW-1185">Reference proteome</keyword>
<dbReference type="EMBL" id="LMTZ01000023">
    <property type="protein sequence ID" value="KST69496.1"/>
    <property type="molecule type" value="Genomic_DNA"/>
</dbReference>
<gene>
    <name evidence="1" type="ORF">BC008_04140</name>
    <name evidence="2" type="ORF">BC008_04350</name>
</gene>
<dbReference type="Proteomes" id="UP000053372">
    <property type="component" value="Unassembled WGS sequence"/>
</dbReference>
<evidence type="ECO:0000313" key="2">
    <source>
        <dbReference type="EMBL" id="KST69538.1"/>
    </source>
</evidence>
<comment type="caution">
    <text evidence="2">The sequence shown here is derived from an EMBL/GenBank/DDBJ whole genome shotgun (WGS) entry which is preliminary data.</text>
</comment>
<evidence type="ECO:0008006" key="4">
    <source>
        <dbReference type="Google" id="ProtNLM"/>
    </source>
</evidence>
<dbReference type="AlphaFoldDB" id="A0A0V7ZYL2"/>
<dbReference type="Gene3D" id="2.60.40.10">
    <property type="entry name" value="Immunoglobulins"/>
    <property type="match status" value="1"/>
</dbReference>
<sequence>MTFEITPNVSVKRNNNGIVRQLYHPRQPYTVRRFAADRSLDASLSADVEIAPRVIAEQYVREVLPAYQLDSELSADLNAAVAEEVIQEESRLKFLEEKVTRNQVTVSYAQTYMGLLVWEAGLTVRMRNHPLSVTSSQSAVHTEIEVEPPPSDAQYMPEHINADILANLLALEANKPRPEVNSKRLLIYQYNADDRGNGYGEPEENDETQVQVAAPKLIPPPIPSHFQSGQYYIVVEVLFTLNDPNMGSLNWRAFIEPESGTVLYLSAFIGCLDGHVYLQDPLTKTGDQSIKASSPVSILNSLRDRVTLFGLQPPPQIGTPQKLEGEFVKIVNISSPNSVSPTTIPPNDFSYSVPTDDFAAVNAYYHCDRLFRMMEEMGFDVKSYFDGTTFPVSVDHRVQFRDRFGNLSSNVVNAQAPGNIFGNGSDGFRFALVEKDTQVGMAVEWRVVLHEFGHAILWDNVNSPNFKFAHSAGDSLAAILNDAESKAPDRGLTYPWTIIPRRHDHSVSSGYAWGGNKDDRFTDRAGYEREQILSSTLFKLYRAIGGDHKDLEVRRFAARYVTYLIFESIGTLSSTAQPEDAQEYANILMESDMNTLNFEGQPGGTVHKVIRWAFEQQGLYQPPGTPRPINTAGFPPEVDVYIDDGRKGSYEPLSTFSMGTNDIWIRHNPDHGLEHQIPVSGTNNFIYVKVKNRGITQANNIKASAFVTEEEGDKIWPSAWENLTASPISAGASISSNSEVIIGPFEWQPKSVGNYSLLLSVTADNDISNIDLLDGNGSIPVAKLVHCDNNIAVQEFTAIASE</sequence>
<proteinExistence type="predicted"/>
<reference evidence="2 3" key="1">
    <citation type="journal article" date="2015" name="Genome Announc.">
        <title>Draft Genome of the Euendolithic (true boring) Cyanobacterium Mastigocoleus testarum strain BC008.</title>
        <authorList>
            <person name="Guida B.S."/>
            <person name="Garcia-Pichel F."/>
        </authorList>
    </citation>
    <scope>NUCLEOTIDE SEQUENCE [LARGE SCALE GENOMIC DNA]</scope>
    <source>
        <strain evidence="2 3">BC008</strain>
    </source>
</reference>
<accession>A0A0V7ZYL2</accession>
<dbReference type="EMBL" id="LMTZ01000021">
    <property type="protein sequence ID" value="KST69538.1"/>
    <property type="molecule type" value="Genomic_DNA"/>
</dbReference>
<dbReference type="SUPFAM" id="SSF55486">
    <property type="entry name" value="Metalloproteases ('zincins'), catalytic domain"/>
    <property type="match status" value="1"/>
</dbReference>
<dbReference type="OrthoDB" id="7667294at2"/>
<protein>
    <recommendedName>
        <fullName evidence="4">FTP domain-containing protein</fullName>
    </recommendedName>
</protein>
<evidence type="ECO:0000313" key="3">
    <source>
        <dbReference type="Proteomes" id="UP000053372"/>
    </source>
</evidence>
<dbReference type="RefSeq" id="WP_058183283.1">
    <property type="nucleotide sequence ID" value="NZ_LMTZ01000021.1"/>
</dbReference>
<name>A0A0V7ZYL2_9CYAN</name>
<evidence type="ECO:0000313" key="1">
    <source>
        <dbReference type="EMBL" id="KST69496.1"/>
    </source>
</evidence>